<proteinExistence type="predicted"/>
<organism evidence="4 5">
    <name type="scientific">Hondaea fermentalgiana</name>
    <dbReference type="NCBI Taxonomy" id="2315210"/>
    <lineage>
        <taxon>Eukaryota</taxon>
        <taxon>Sar</taxon>
        <taxon>Stramenopiles</taxon>
        <taxon>Bigyra</taxon>
        <taxon>Labyrinthulomycetes</taxon>
        <taxon>Thraustochytrida</taxon>
        <taxon>Thraustochytriidae</taxon>
        <taxon>Hondaea</taxon>
    </lineage>
</organism>
<dbReference type="InterPro" id="IPR004043">
    <property type="entry name" value="LCCL"/>
</dbReference>
<feature type="transmembrane region" description="Helical" evidence="2">
    <location>
        <begin position="433"/>
        <end position="454"/>
    </location>
</feature>
<dbReference type="Proteomes" id="UP000241890">
    <property type="component" value="Unassembled WGS sequence"/>
</dbReference>
<feature type="transmembrane region" description="Helical" evidence="2">
    <location>
        <begin position="346"/>
        <end position="363"/>
    </location>
</feature>
<keyword evidence="2" id="KW-0812">Transmembrane</keyword>
<dbReference type="InParanoid" id="A0A2R5FYM2"/>
<name>A0A2R5FYM2_9STRA</name>
<feature type="compositionally biased region" description="Basic and acidic residues" evidence="1">
    <location>
        <begin position="62"/>
        <end position="78"/>
    </location>
</feature>
<dbReference type="OrthoDB" id="162371at2759"/>
<dbReference type="SUPFAM" id="SSF69848">
    <property type="entry name" value="LCCL domain"/>
    <property type="match status" value="1"/>
</dbReference>
<sequence>MRADEQGLTAFRRESDSSSGASTPASDRDGDDHEEGMDEVHRAQAAAEAAWSSPAKPGQAARDGEQGRHQRREVASSLETGDHVLERRIFIFGEEFMPGCGCAHPCDTSRAAMQRHRAQSDLESQEGDSEVHYYRERVSFCRCYKDQMLCMDLREAPLPRLQSGFWGTSHVLKTFRCGKRVRAKYGPWMLAMYTCIILGAFFGLAYIDYMGMSGERPTPVSCSAQYWSNASALDMDCGLGGMDCRPLETELWYTLRCPDHCLNDYSSPVYGSEVYTATSRVCAAAIHAGVIEAKDGGCFEIKFTGAQTNYTSSTRNGVVAEAYEGWFPRSFELRAVANGQCNAMRSYLDVYIFLVMVVTFLFVRPSPWYLFLVMLCSGYLYLVTEYRYYSSFAQVLNDRSTRLLVIVLFGMALWPRIARNTFPDPRSHPIDGLLFYFLPFWFGIHFDMFANVGIDTILTSGGITSAGAILGIALIVGIGTPLVAVQLGLFYRARMLKEVLLYAVGTAVIVLIVSIATSSYLSLHLHHYMFGGLGMMLFQGQPRLRYSIVLQAGLLGLLVNGITIWDIAPLYDNASTSTTSSTSKYMYWSDMNRTGFELSLAWAPRETVFGEWNCSQSGLEEFVQVYSDYVAMNSGSDPEIDGTTPPIEESAYYMNETETTMAAKSASILSSVSLDEGEAYDGVTVGGSDSDRSGEGRRRVDAASQIIPADGSPTFWVTGNNVMLTRDIYPADAEMYTAKINLGVPGSPFLLTAGNYNNYTRSIKFRMPSSATSEDPLVLGAGMYDLAATDFTDPCQRVYAFFLISRNRLPSS</sequence>
<dbReference type="EMBL" id="BEYU01000001">
    <property type="protein sequence ID" value="GBG23852.1"/>
    <property type="molecule type" value="Genomic_DNA"/>
</dbReference>
<dbReference type="Gene3D" id="2.170.130.20">
    <property type="entry name" value="LCCL-like domain"/>
    <property type="match status" value="1"/>
</dbReference>
<dbReference type="PROSITE" id="PS50820">
    <property type="entry name" value="LCCL"/>
    <property type="match status" value="1"/>
</dbReference>
<feature type="transmembrane region" description="Helical" evidence="2">
    <location>
        <begin position="185"/>
        <end position="207"/>
    </location>
</feature>
<protein>
    <submittedName>
        <fullName evidence="4">Cysteine-rich secretory protein LCCL domain-containing 2</fullName>
    </submittedName>
</protein>
<evidence type="ECO:0000259" key="3">
    <source>
        <dbReference type="PROSITE" id="PS50820"/>
    </source>
</evidence>
<keyword evidence="5" id="KW-1185">Reference proteome</keyword>
<feature type="transmembrane region" description="Helical" evidence="2">
    <location>
        <begin position="544"/>
        <end position="565"/>
    </location>
</feature>
<dbReference type="PANTHER" id="PTHR31331">
    <property type="entry name" value="LCCL DOMAIN PROTEIN (AFU_ORTHOLOGUE AFUA_5G08630)"/>
    <property type="match status" value="1"/>
</dbReference>
<feature type="domain" description="LCCL" evidence="3">
    <location>
        <begin position="257"/>
        <end position="318"/>
    </location>
</feature>
<feature type="transmembrane region" description="Helical" evidence="2">
    <location>
        <begin position="499"/>
        <end position="523"/>
    </location>
</feature>
<feature type="transmembrane region" description="Helical" evidence="2">
    <location>
        <begin position="401"/>
        <end position="418"/>
    </location>
</feature>
<feature type="region of interest" description="Disordered" evidence="1">
    <location>
        <begin position="1"/>
        <end position="78"/>
    </location>
</feature>
<reference evidence="4 5" key="1">
    <citation type="submission" date="2017-12" db="EMBL/GenBank/DDBJ databases">
        <title>Sequencing, de novo assembly and annotation of complete genome of a new Thraustochytrid species, strain FCC1311.</title>
        <authorList>
            <person name="Sedici K."/>
            <person name="Godart F."/>
            <person name="Aiese Cigliano R."/>
            <person name="Sanseverino W."/>
            <person name="Barakat M."/>
            <person name="Ortet P."/>
            <person name="Marechal E."/>
            <person name="Cagnac O."/>
            <person name="Amato A."/>
        </authorList>
    </citation>
    <scope>NUCLEOTIDE SEQUENCE [LARGE SCALE GENOMIC DNA]</scope>
</reference>
<dbReference type="PANTHER" id="PTHR31331:SF1">
    <property type="entry name" value="CYSTEINE RICH SECRETORY PROTEIN LCCL DOMAIN CONTAINING 2"/>
    <property type="match status" value="1"/>
</dbReference>
<dbReference type="InterPro" id="IPR051957">
    <property type="entry name" value="CRISP-LCCL_domain"/>
</dbReference>
<keyword evidence="2" id="KW-1133">Transmembrane helix</keyword>
<feature type="compositionally biased region" description="Basic and acidic residues" evidence="1">
    <location>
        <begin position="689"/>
        <end position="700"/>
    </location>
</feature>
<feature type="compositionally biased region" description="Basic and acidic residues" evidence="1">
    <location>
        <begin position="1"/>
        <end position="16"/>
    </location>
</feature>
<dbReference type="InterPro" id="IPR036609">
    <property type="entry name" value="LCCL_sf"/>
</dbReference>
<evidence type="ECO:0000256" key="1">
    <source>
        <dbReference type="SAM" id="MobiDB-lite"/>
    </source>
</evidence>
<feature type="transmembrane region" description="Helical" evidence="2">
    <location>
        <begin position="466"/>
        <end position="487"/>
    </location>
</feature>
<comment type="caution">
    <text evidence="4">The sequence shown here is derived from an EMBL/GenBank/DDBJ whole genome shotgun (WGS) entry which is preliminary data.</text>
</comment>
<feature type="region of interest" description="Disordered" evidence="1">
    <location>
        <begin position="680"/>
        <end position="700"/>
    </location>
</feature>
<feature type="transmembrane region" description="Helical" evidence="2">
    <location>
        <begin position="369"/>
        <end position="389"/>
    </location>
</feature>
<evidence type="ECO:0000256" key="2">
    <source>
        <dbReference type="SAM" id="Phobius"/>
    </source>
</evidence>
<evidence type="ECO:0000313" key="4">
    <source>
        <dbReference type="EMBL" id="GBG23852.1"/>
    </source>
</evidence>
<dbReference type="Pfam" id="PF03815">
    <property type="entry name" value="LCCL"/>
    <property type="match status" value="1"/>
</dbReference>
<dbReference type="AlphaFoldDB" id="A0A2R5FYM2"/>
<evidence type="ECO:0000313" key="5">
    <source>
        <dbReference type="Proteomes" id="UP000241890"/>
    </source>
</evidence>
<keyword evidence="2" id="KW-0472">Membrane</keyword>
<dbReference type="SMART" id="SM00603">
    <property type="entry name" value="LCCL"/>
    <property type="match status" value="1"/>
</dbReference>
<accession>A0A2R5FYM2</accession>
<gene>
    <name evidence="4" type="ORF">FCC1311_000722</name>
</gene>